<evidence type="ECO:0000256" key="8">
    <source>
        <dbReference type="ARBA" id="ARBA00023136"/>
    </source>
</evidence>
<feature type="domain" description="ABC transmembrane type-1" evidence="11">
    <location>
        <begin position="98"/>
        <end position="299"/>
    </location>
</feature>
<dbReference type="AlphaFoldDB" id="A0A0E3PG53"/>
<evidence type="ECO:0000256" key="1">
    <source>
        <dbReference type="ARBA" id="ARBA00004651"/>
    </source>
</evidence>
<dbReference type="Pfam" id="PF00528">
    <property type="entry name" value="BPD_transp_1"/>
    <property type="match status" value="1"/>
</dbReference>
<reference evidence="12 13" key="1">
    <citation type="submission" date="2014-07" db="EMBL/GenBank/DDBJ databases">
        <title>Methanogenic archaea and the global carbon cycle.</title>
        <authorList>
            <person name="Henriksen J.R."/>
            <person name="Luke J."/>
            <person name="Reinhart S."/>
            <person name="Benedict M.N."/>
            <person name="Youngblut N.D."/>
            <person name="Metcalf M.E."/>
            <person name="Whitaker R.J."/>
            <person name="Metcalf W.W."/>
        </authorList>
    </citation>
    <scope>NUCLEOTIDE SEQUENCE [LARGE SCALE GENOMIC DNA]</scope>
    <source>
        <strain evidence="12 13">HI350</strain>
    </source>
</reference>
<feature type="transmembrane region" description="Helical" evidence="10">
    <location>
        <begin position="175"/>
        <end position="195"/>
    </location>
</feature>
<dbReference type="PATRIC" id="fig|1434119.4.peg.2934"/>
<dbReference type="KEGG" id="msz:MSSIH_2244"/>
<dbReference type="PROSITE" id="PS50928">
    <property type="entry name" value="ABC_TM1"/>
    <property type="match status" value="1"/>
</dbReference>
<gene>
    <name evidence="12" type="ORF">MSSIH_2244</name>
</gene>
<evidence type="ECO:0000256" key="6">
    <source>
        <dbReference type="ARBA" id="ARBA00022989"/>
    </source>
</evidence>
<comment type="subcellular location">
    <subcellularLocation>
        <location evidence="1 10">Cell membrane</location>
        <topology evidence="1 10">Multi-pass membrane protein</topology>
    </subcellularLocation>
</comment>
<dbReference type="Gene3D" id="1.10.3720.10">
    <property type="entry name" value="MetI-like"/>
    <property type="match status" value="1"/>
</dbReference>
<evidence type="ECO:0000256" key="2">
    <source>
        <dbReference type="ARBA" id="ARBA00022448"/>
    </source>
</evidence>
<dbReference type="CDD" id="cd06261">
    <property type="entry name" value="TM_PBP2"/>
    <property type="match status" value="1"/>
</dbReference>
<feature type="transmembrane region" description="Helical" evidence="10">
    <location>
        <begin position="280"/>
        <end position="302"/>
    </location>
</feature>
<dbReference type="PANTHER" id="PTHR43163">
    <property type="entry name" value="DIPEPTIDE TRANSPORT SYSTEM PERMEASE PROTEIN DPPB-RELATED"/>
    <property type="match status" value="1"/>
</dbReference>
<organism evidence="12 13">
    <name type="scientific">Methanosarcina siciliae HI350</name>
    <dbReference type="NCBI Taxonomy" id="1434119"/>
    <lineage>
        <taxon>Archaea</taxon>
        <taxon>Methanobacteriati</taxon>
        <taxon>Methanobacteriota</taxon>
        <taxon>Stenosarchaea group</taxon>
        <taxon>Methanomicrobia</taxon>
        <taxon>Methanosarcinales</taxon>
        <taxon>Methanosarcinaceae</taxon>
        <taxon>Methanosarcina</taxon>
    </lineage>
</organism>
<dbReference type="PANTHER" id="PTHR43163:SF6">
    <property type="entry name" value="DIPEPTIDE TRANSPORT SYSTEM PERMEASE PROTEIN DPPB-RELATED"/>
    <property type="match status" value="1"/>
</dbReference>
<dbReference type="GO" id="GO:0071916">
    <property type="term" value="F:dipeptide transmembrane transporter activity"/>
    <property type="evidence" value="ECO:0007669"/>
    <property type="project" value="TreeGrafter"/>
</dbReference>
<proteinExistence type="inferred from homology"/>
<keyword evidence="7" id="KW-0406">Ion transport</keyword>
<keyword evidence="8 10" id="KW-0472">Membrane</keyword>
<keyword evidence="5 10" id="KW-0812">Transmembrane</keyword>
<name>A0A0E3PG53_9EURY</name>
<keyword evidence="4" id="KW-0533">Nickel</keyword>
<dbReference type="SUPFAM" id="SSF161098">
    <property type="entry name" value="MetI-like"/>
    <property type="match status" value="1"/>
</dbReference>
<dbReference type="Pfam" id="PF19300">
    <property type="entry name" value="BPD_transp_1_N"/>
    <property type="match status" value="1"/>
</dbReference>
<dbReference type="GO" id="GO:0015099">
    <property type="term" value="F:nickel cation transmembrane transporter activity"/>
    <property type="evidence" value="ECO:0007669"/>
    <property type="project" value="InterPro"/>
</dbReference>
<evidence type="ECO:0000256" key="5">
    <source>
        <dbReference type="ARBA" id="ARBA00022692"/>
    </source>
</evidence>
<evidence type="ECO:0000313" key="12">
    <source>
        <dbReference type="EMBL" id="AKB32934.1"/>
    </source>
</evidence>
<dbReference type="InterPro" id="IPR035906">
    <property type="entry name" value="MetI-like_sf"/>
</dbReference>
<keyword evidence="6 10" id="KW-1133">Transmembrane helix</keyword>
<dbReference type="InterPro" id="IPR050045">
    <property type="entry name" value="Opp2B"/>
</dbReference>
<comment type="similarity">
    <text evidence="9">Belongs to the binding-protein-dependent transport system permease family. OppBC subfamily.</text>
</comment>
<evidence type="ECO:0000256" key="10">
    <source>
        <dbReference type="RuleBase" id="RU363032"/>
    </source>
</evidence>
<feature type="transmembrane region" description="Helical" evidence="10">
    <location>
        <begin position="148"/>
        <end position="169"/>
    </location>
</feature>
<protein>
    <submittedName>
        <fullName evidence="12">Nickel transport system permease protein NikB</fullName>
    </submittedName>
</protein>
<dbReference type="EMBL" id="CP009507">
    <property type="protein sequence ID" value="AKB32934.1"/>
    <property type="molecule type" value="Genomic_DNA"/>
</dbReference>
<feature type="transmembrane region" description="Helical" evidence="10">
    <location>
        <begin position="238"/>
        <end position="260"/>
    </location>
</feature>
<accession>A0A0E3PG53</accession>
<evidence type="ECO:0000256" key="7">
    <source>
        <dbReference type="ARBA" id="ARBA00023065"/>
    </source>
</evidence>
<feature type="transmembrane region" description="Helical" evidence="10">
    <location>
        <begin position="104"/>
        <end position="127"/>
    </location>
</feature>
<keyword evidence="2 10" id="KW-0813">Transport</keyword>
<dbReference type="InterPro" id="IPR045621">
    <property type="entry name" value="BPD_transp_1_N"/>
</dbReference>
<evidence type="ECO:0000259" key="11">
    <source>
        <dbReference type="PROSITE" id="PS50928"/>
    </source>
</evidence>
<dbReference type="GeneID" id="41606336"/>
<evidence type="ECO:0000256" key="3">
    <source>
        <dbReference type="ARBA" id="ARBA00022475"/>
    </source>
</evidence>
<dbReference type="RefSeq" id="WP_148705526.1">
    <property type="nucleotide sequence ID" value="NZ_CP009507.1"/>
</dbReference>
<dbReference type="InterPro" id="IPR000515">
    <property type="entry name" value="MetI-like"/>
</dbReference>
<evidence type="ECO:0000313" key="13">
    <source>
        <dbReference type="Proteomes" id="UP000033092"/>
    </source>
</evidence>
<dbReference type="NCBIfam" id="NF045470">
    <property type="entry name" value="Opp2B"/>
    <property type="match status" value="1"/>
</dbReference>
<dbReference type="HOGENOM" id="CLU_036879_0_2_2"/>
<evidence type="ECO:0000256" key="4">
    <source>
        <dbReference type="ARBA" id="ARBA00022596"/>
    </source>
</evidence>
<evidence type="ECO:0000256" key="9">
    <source>
        <dbReference type="ARBA" id="ARBA00024202"/>
    </source>
</evidence>
<keyword evidence="3" id="KW-1003">Cell membrane</keyword>
<dbReference type="GO" id="GO:0005886">
    <property type="term" value="C:plasma membrane"/>
    <property type="evidence" value="ECO:0007669"/>
    <property type="project" value="UniProtKB-SubCell"/>
</dbReference>
<dbReference type="Proteomes" id="UP000033092">
    <property type="component" value="Chromosome"/>
</dbReference>
<sequence length="309" mass="34374">MLKNIGERLFTLIPVLLAVSLITFLLGSMSSGDTARTLAEKRYDRPTYEQIEEIRAEMGFDRPVIVRYVSWLKDALKGDLGFSYSNDRPVVEEIIRYFPKTLQLALLALLFLIIISFTLGILSAVFSGSWIDKVSRIYCFWSVSMPEFWLGLILLYIFGARLGLISVLGGSSMKFPIIPALTMSICSGGIYVRLIRTNMEEVLNKGYIRAARAKGVNEYKIITKHALKNATLPVINKLGIGFGSLLAGSAIIESIFSWNGLGNLALESVKLKDYPVVQGYVLFMAVLMVLINLAVDIVCGIIDPRLRCE</sequence>